<evidence type="ECO:0000313" key="2">
    <source>
        <dbReference type="EMBL" id="CAB9520098.1"/>
    </source>
</evidence>
<keyword evidence="3" id="KW-1185">Reference proteome</keyword>
<keyword evidence="1" id="KW-0812">Transmembrane</keyword>
<evidence type="ECO:0000313" key="3">
    <source>
        <dbReference type="Proteomes" id="UP001153069"/>
    </source>
</evidence>
<keyword evidence="1" id="KW-0472">Membrane</keyword>
<dbReference type="Proteomes" id="UP001153069">
    <property type="component" value="Unassembled WGS sequence"/>
</dbReference>
<evidence type="ECO:0000256" key="1">
    <source>
        <dbReference type="SAM" id="Phobius"/>
    </source>
</evidence>
<reference evidence="2" key="1">
    <citation type="submission" date="2020-06" db="EMBL/GenBank/DDBJ databases">
        <authorList>
            <consortium name="Plant Systems Biology data submission"/>
        </authorList>
    </citation>
    <scope>NUCLEOTIDE SEQUENCE</scope>
    <source>
        <strain evidence="2">D6</strain>
    </source>
</reference>
<dbReference type="SUPFAM" id="SSF52266">
    <property type="entry name" value="SGNH hydrolase"/>
    <property type="match status" value="1"/>
</dbReference>
<keyword evidence="1" id="KW-1133">Transmembrane helix</keyword>
<dbReference type="AlphaFoldDB" id="A0A9N8EG38"/>
<gene>
    <name evidence="2" type="ORF">SEMRO_1073_G238190.1</name>
</gene>
<name>A0A9N8EG38_9STRA</name>
<accession>A0A9N8EG38</accession>
<feature type="transmembrane region" description="Helical" evidence="1">
    <location>
        <begin position="21"/>
        <end position="42"/>
    </location>
</feature>
<dbReference type="OrthoDB" id="55568at2759"/>
<protein>
    <submittedName>
        <fullName evidence="2">Uncharacterized protein</fullName>
    </submittedName>
</protein>
<sequence>MVTVSKKEHHDQQLLPNRQAVIGFYVILFVLLGVLVNSRWLFGSDDNTSSGSSTHPSQASGFQRQANTILQHTVDQGLLTTELSQREFVLANGFPSQWQWPPCLLDGILRAKTTTTSELNVAILGGSTSARAAYNCDKYNVGNPVEGRYSNILQQLVRAQENKLQQEESAFRIKFQNLAQGSTNSLYSAMHMDTLLLPNVTDVVIWDHGPDDDQILTKHNFGGEAEELRRLEFWFTRLKALYGQAGKPPPPIIVLRWWRRTWWSRKTHGPTLDSNQMDYLGPLFSHLQGLGFDIAVVNVGAAIPWTSRFRSKESHRLVSDDGLHPSCSGATFAAQMLEHLLYSNWGNGTESCGALPSRTVMKQPMKHNNNNVSWSPQDQLLWEDLFREDAKLGSINSWEPKQRLTGLHVENAQEIATWDTTSIGKVDAQREDHKYDYRAHTCLEGNSTIILSEPDLKWLGFDFRNGITARLSINNQPVFPSPVTNSMWPVTHWLSLPEQEVAKADKYAISICSEVPNGAFGFIVALALPHSSNQE</sequence>
<proteinExistence type="predicted"/>
<comment type="caution">
    <text evidence="2">The sequence shown here is derived from an EMBL/GenBank/DDBJ whole genome shotgun (WGS) entry which is preliminary data.</text>
</comment>
<dbReference type="EMBL" id="CAICTM010001071">
    <property type="protein sequence ID" value="CAB9520098.1"/>
    <property type="molecule type" value="Genomic_DNA"/>
</dbReference>
<organism evidence="2 3">
    <name type="scientific">Seminavis robusta</name>
    <dbReference type="NCBI Taxonomy" id="568900"/>
    <lineage>
        <taxon>Eukaryota</taxon>
        <taxon>Sar</taxon>
        <taxon>Stramenopiles</taxon>
        <taxon>Ochrophyta</taxon>
        <taxon>Bacillariophyta</taxon>
        <taxon>Bacillariophyceae</taxon>
        <taxon>Bacillariophycidae</taxon>
        <taxon>Naviculales</taxon>
        <taxon>Naviculaceae</taxon>
        <taxon>Seminavis</taxon>
    </lineage>
</organism>